<name>A0A917YY46_9ALTE</name>
<reference evidence="1" key="1">
    <citation type="journal article" date="2014" name="Int. J. Syst. Evol. Microbiol.">
        <title>Complete genome sequence of Corynebacterium casei LMG S-19264T (=DSM 44701T), isolated from a smear-ripened cheese.</title>
        <authorList>
            <consortium name="US DOE Joint Genome Institute (JGI-PGF)"/>
            <person name="Walter F."/>
            <person name="Albersmeier A."/>
            <person name="Kalinowski J."/>
            <person name="Ruckert C."/>
        </authorList>
    </citation>
    <scope>NUCLEOTIDE SEQUENCE</scope>
    <source>
        <strain evidence="1">CGMCC 1.7086</strain>
    </source>
</reference>
<dbReference type="AlphaFoldDB" id="A0A917YY46"/>
<keyword evidence="2" id="KW-1185">Reference proteome</keyword>
<organism evidence="1 2">
    <name type="scientific">Bowmanella pacifica</name>
    <dbReference type="NCBI Taxonomy" id="502051"/>
    <lineage>
        <taxon>Bacteria</taxon>
        <taxon>Pseudomonadati</taxon>
        <taxon>Pseudomonadota</taxon>
        <taxon>Gammaproteobacteria</taxon>
        <taxon>Alteromonadales</taxon>
        <taxon>Alteromonadaceae</taxon>
        <taxon>Bowmanella</taxon>
    </lineage>
</organism>
<reference evidence="1" key="2">
    <citation type="submission" date="2020-09" db="EMBL/GenBank/DDBJ databases">
        <authorList>
            <person name="Sun Q."/>
            <person name="Zhou Y."/>
        </authorList>
    </citation>
    <scope>NUCLEOTIDE SEQUENCE</scope>
    <source>
        <strain evidence="1">CGMCC 1.7086</strain>
    </source>
</reference>
<comment type="caution">
    <text evidence="1">The sequence shown here is derived from an EMBL/GenBank/DDBJ whole genome shotgun (WGS) entry which is preliminary data.</text>
</comment>
<dbReference type="EMBL" id="BMLS01000003">
    <property type="protein sequence ID" value="GGO70170.1"/>
    <property type="molecule type" value="Genomic_DNA"/>
</dbReference>
<sequence>MMDIQQMVNAMTPDVYERLRQAVETGKWPDGTPLSEGQRDSSMQAVMLYQATVLKSDEHMTVGADGSIVHKSKQALKQQFQPAIARFKADDL</sequence>
<gene>
    <name evidence="1" type="ORF">GCM10010982_23040</name>
</gene>
<dbReference type="Proteomes" id="UP000606935">
    <property type="component" value="Unassembled WGS sequence"/>
</dbReference>
<accession>A0A917YY46</accession>
<dbReference type="InterPro" id="IPR009749">
    <property type="entry name" value="DUF1315"/>
</dbReference>
<dbReference type="Pfam" id="PF07023">
    <property type="entry name" value="DUF1315"/>
    <property type="match status" value="1"/>
</dbReference>
<evidence type="ECO:0000313" key="1">
    <source>
        <dbReference type="EMBL" id="GGO70170.1"/>
    </source>
</evidence>
<proteinExistence type="predicted"/>
<evidence type="ECO:0000313" key="2">
    <source>
        <dbReference type="Proteomes" id="UP000606935"/>
    </source>
</evidence>
<protein>
    <submittedName>
        <fullName evidence="1">Transcriptional regulator</fullName>
    </submittedName>
</protein>